<proteinExistence type="inferred from homology"/>
<dbReference type="PANTHER" id="PTHR33308:SF9">
    <property type="entry name" value="PEPTIDOGLYCAN HYDROLASE FLGJ"/>
    <property type="match status" value="1"/>
</dbReference>
<dbReference type="Gene3D" id="1.10.530.10">
    <property type="match status" value="1"/>
</dbReference>
<comment type="similarity">
    <text evidence="3">In the N-terminal section; belongs to the FlgJ family.</text>
</comment>
<evidence type="ECO:0000256" key="1">
    <source>
        <dbReference type="ARBA" id="ARBA00002954"/>
    </source>
</evidence>
<dbReference type="Pfam" id="PF10135">
    <property type="entry name" value="Rod-binding"/>
    <property type="match status" value="1"/>
</dbReference>
<evidence type="ECO:0000256" key="7">
    <source>
        <dbReference type="ARBA" id="ARBA00022801"/>
    </source>
</evidence>
<keyword evidence="6" id="KW-0574">Periplasm</keyword>
<evidence type="ECO:0000256" key="3">
    <source>
        <dbReference type="ARBA" id="ARBA00006880"/>
    </source>
</evidence>
<feature type="compositionally biased region" description="Low complexity" evidence="11">
    <location>
        <begin position="321"/>
        <end position="334"/>
    </location>
</feature>
<gene>
    <name evidence="13" type="primary">flgJ</name>
    <name evidence="13" type="ORF">ACFSW6_03820</name>
</gene>
<dbReference type="Gene3D" id="2.10.70.40">
    <property type="entry name" value="peptidoglycan hydrolase"/>
    <property type="match status" value="1"/>
</dbReference>
<organism evidence="13 14">
    <name type="scientific">Comamonas terrae</name>
    <dbReference type="NCBI Taxonomy" id="673548"/>
    <lineage>
        <taxon>Bacteria</taxon>
        <taxon>Pseudomonadati</taxon>
        <taxon>Pseudomonadota</taxon>
        <taxon>Betaproteobacteria</taxon>
        <taxon>Burkholderiales</taxon>
        <taxon>Comamonadaceae</taxon>
        <taxon>Comamonas</taxon>
    </lineage>
</organism>
<dbReference type="Pfam" id="PF01832">
    <property type="entry name" value="Glucosaminidase"/>
    <property type="match status" value="1"/>
</dbReference>
<dbReference type="PANTHER" id="PTHR33308">
    <property type="entry name" value="PEPTIDOGLYCAN HYDROLASE FLGJ"/>
    <property type="match status" value="1"/>
</dbReference>
<protein>
    <recommendedName>
        <fullName evidence="5">Peptidoglycan hydrolase FlgJ</fullName>
    </recommendedName>
    <alternativeName>
        <fullName evidence="10">Muramidase FlgJ</fullName>
    </alternativeName>
</protein>
<dbReference type="EMBL" id="JBHUMV010000002">
    <property type="protein sequence ID" value="MFD2753203.1"/>
    <property type="molecule type" value="Genomic_DNA"/>
</dbReference>
<reference evidence="14" key="1">
    <citation type="journal article" date="2019" name="Int. J. Syst. Evol. Microbiol.">
        <title>The Global Catalogue of Microorganisms (GCM) 10K type strain sequencing project: providing services to taxonomists for standard genome sequencing and annotation.</title>
        <authorList>
            <consortium name="The Broad Institute Genomics Platform"/>
            <consortium name="The Broad Institute Genome Sequencing Center for Infectious Disease"/>
            <person name="Wu L."/>
            <person name="Ma J."/>
        </authorList>
    </citation>
    <scope>NUCLEOTIDE SEQUENCE [LARGE SCALE GENOMIC DNA]</scope>
    <source>
        <strain evidence="14">TISTR 1906</strain>
    </source>
</reference>
<evidence type="ECO:0000256" key="2">
    <source>
        <dbReference type="ARBA" id="ARBA00004418"/>
    </source>
</evidence>
<dbReference type="GO" id="GO:0016787">
    <property type="term" value="F:hydrolase activity"/>
    <property type="evidence" value="ECO:0007669"/>
    <property type="project" value="UniProtKB-KW"/>
</dbReference>
<evidence type="ECO:0000313" key="13">
    <source>
        <dbReference type="EMBL" id="MFD2753203.1"/>
    </source>
</evidence>
<comment type="function">
    <text evidence="1">Flagellum-specific muramidase which hydrolyzes the peptidoglycan layer to assemble the rod structure in the periplasmic space.</text>
</comment>
<evidence type="ECO:0000313" key="14">
    <source>
        <dbReference type="Proteomes" id="UP001597463"/>
    </source>
</evidence>
<keyword evidence="9" id="KW-0961">Cell wall biogenesis/degradation</keyword>
<dbReference type="PRINTS" id="PR01002">
    <property type="entry name" value="FLGFLGJ"/>
</dbReference>
<comment type="similarity">
    <text evidence="4">In the C-terminal section; belongs to the glycosyl hydrolase 73 family.</text>
</comment>
<keyword evidence="13" id="KW-0966">Cell projection</keyword>
<feature type="domain" description="Mannosyl-glycoprotein endo-beta-N-acetylglucosamidase-like" evidence="12">
    <location>
        <begin position="161"/>
        <end position="315"/>
    </location>
</feature>
<name>A0ABW5UHT9_9BURK</name>
<feature type="region of interest" description="Disordered" evidence="11">
    <location>
        <begin position="321"/>
        <end position="343"/>
    </location>
</feature>
<dbReference type="InterPro" id="IPR002901">
    <property type="entry name" value="MGlyc_endo_b_GlcNAc-like_dom"/>
</dbReference>
<dbReference type="NCBIfam" id="TIGR02541">
    <property type="entry name" value="flagell_FlgJ"/>
    <property type="match status" value="1"/>
</dbReference>
<dbReference type="Proteomes" id="UP001597463">
    <property type="component" value="Unassembled WGS sequence"/>
</dbReference>
<evidence type="ECO:0000256" key="4">
    <source>
        <dbReference type="ARBA" id="ARBA00007974"/>
    </source>
</evidence>
<evidence type="ECO:0000256" key="5">
    <source>
        <dbReference type="ARBA" id="ARBA00013433"/>
    </source>
</evidence>
<keyword evidence="8" id="KW-0326">Glycosidase</keyword>
<keyword evidence="14" id="KW-1185">Reference proteome</keyword>
<keyword evidence="7 13" id="KW-0378">Hydrolase</keyword>
<evidence type="ECO:0000256" key="11">
    <source>
        <dbReference type="SAM" id="MobiDB-lite"/>
    </source>
</evidence>
<comment type="subcellular location">
    <subcellularLocation>
        <location evidence="2">Periplasm</location>
    </subcellularLocation>
</comment>
<evidence type="ECO:0000256" key="10">
    <source>
        <dbReference type="ARBA" id="ARBA00030835"/>
    </source>
</evidence>
<evidence type="ECO:0000256" key="9">
    <source>
        <dbReference type="ARBA" id="ARBA00023316"/>
    </source>
</evidence>
<dbReference type="RefSeq" id="WP_066479945.1">
    <property type="nucleotide sequence ID" value="NZ_BCNT01000011.1"/>
</dbReference>
<accession>A0ABW5UHT9</accession>
<dbReference type="InterPro" id="IPR051056">
    <property type="entry name" value="Glycosyl_Hydrolase_73"/>
</dbReference>
<dbReference type="InterPro" id="IPR019301">
    <property type="entry name" value="Flagellar_prot_FlgJ_N"/>
</dbReference>
<keyword evidence="13" id="KW-0282">Flagellum</keyword>
<comment type="caution">
    <text evidence="13">The sequence shown here is derived from an EMBL/GenBank/DDBJ whole genome shotgun (WGS) entry which is preliminary data.</text>
</comment>
<evidence type="ECO:0000256" key="6">
    <source>
        <dbReference type="ARBA" id="ARBA00022764"/>
    </source>
</evidence>
<evidence type="ECO:0000259" key="12">
    <source>
        <dbReference type="SMART" id="SM00047"/>
    </source>
</evidence>
<evidence type="ECO:0000256" key="8">
    <source>
        <dbReference type="ARBA" id="ARBA00023295"/>
    </source>
</evidence>
<dbReference type="SMART" id="SM00047">
    <property type="entry name" value="LYZ2"/>
    <property type="match status" value="1"/>
</dbReference>
<sequence>MSIALPNTSSLAAGNALAADARSLNALKAAAGDNSPQAARETAKQLESLFMREMIKSMREATMKSGLLDSAQGNLSTDLLDQQLSVAMSGQPGGLTDAITKQLARTMGTEAADDAELSVPSTLSLSRNAWRSFNGDGVYSGVRSGARTGVGPGTARSIDAYAPAPKGRDNFVAHHTPAAARVAKESGIPAHFMLGQAGHETGWGKSEIRNKDGSNSFNLFGIKAGAGWTGKVAEVTTTEYINGTPRKVTAKFRAYDSYEDSFRDYARLIGTNPRYEKAMGQTGSALAYASELQKAGYATDPAYASKLSRAILSVAQAGVPAPAAPTATSPALAAKSQPNENQS</sequence>
<dbReference type="InterPro" id="IPR013377">
    <property type="entry name" value="FlgJ"/>
</dbReference>
<keyword evidence="13" id="KW-0969">Cilium</keyword>